<dbReference type="InterPro" id="IPR027155">
    <property type="entry name" value="APS3"/>
</dbReference>
<evidence type="ECO:0000259" key="10">
    <source>
        <dbReference type="Pfam" id="PF01217"/>
    </source>
</evidence>
<keyword evidence="8" id="KW-0968">Cytoplasmic vesicle</keyword>
<dbReference type="SUPFAM" id="SSF64356">
    <property type="entry name" value="SNARE-like"/>
    <property type="match status" value="1"/>
</dbReference>
<dbReference type="InterPro" id="IPR000804">
    <property type="entry name" value="Clathrin_sm-chain_CS"/>
</dbReference>
<keyword evidence="7" id="KW-0472">Membrane</keyword>
<keyword evidence="5" id="KW-0653">Protein transport</keyword>
<evidence type="ECO:0000256" key="1">
    <source>
        <dbReference type="ARBA" id="ARBA00004180"/>
    </source>
</evidence>
<dbReference type="CDD" id="cd14834">
    <property type="entry name" value="AP3_sigma"/>
    <property type="match status" value="1"/>
</dbReference>
<comment type="caution">
    <text evidence="11">The sequence shown here is derived from an EMBL/GenBank/DDBJ whole genome shotgun (WGS) entry which is preliminary data.</text>
</comment>
<organism evidence="11 12">
    <name type="scientific">Xylocopa violacea</name>
    <name type="common">Violet carpenter bee</name>
    <name type="synonym">Apis violacea</name>
    <dbReference type="NCBI Taxonomy" id="135666"/>
    <lineage>
        <taxon>Eukaryota</taxon>
        <taxon>Metazoa</taxon>
        <taxon>Ecdysozoa</taxon>
        <taxon>Arthropoda</taxon>
        <taxon>Hexapoda</taxon>
        <taxon>Insecta</taxon>
        <taxon>Pterygota</taxon>
        <taxon>Neoptera</taxon>
        <taxon>Endopterygota</taxon>
        <taxon>Hymenoptera</taxon>
        <taxon>Apocrita</taxon>
        <taxon>Aculeata</taxon>
        <taxon>Apoidea</taxon>
        <taxon>Anthophila</taxon>
        <taxon>Apidae</taxon>
        <taxon>Xylocopa</taxon>
        <taxon>Xylocopa</taxon>
    </lineage>
</organism>
<evidence type="ECO:0000256" key="5">
    <source>
        <dbReference type="ARBA" id="ARBA00022927"/>
    </source>
</evidence>
<dbReference type="PANTHER" id="PTHR11753">
    <property type="entry name" value="ADAPTOR COMPLEXES SMALL SUBUNIT FAMILY"/>
    <property type="match status" value="1"/>
</dbReference>
<dbReference type="InterPro" id="IPR016635">
    <property type="entry name" value="AP_complex_ssu"/>
</dbReference>
<dbReference type="EMBL" id="CAXAJV020001300">
    <property type="protein sequence ID" value="CAL7950726.1"/>
    <property type="molecule type" value="Genomic_DNA"/>
</dbReference>
<comment type="similarity">
    <text evidence="3">Belongs to the adaptor complexes small subunit family.</text>
</comment>
<evidence type="ECO:0000256" key="7">
    <source>
        <dbReference type="ARBA" id="ARBA00023136"/>
    </source>
</evidence>
<dbReference type="InterPro" id="IPR011012">
    <property type="entry name" value="Longin-like_dom_sf"/>
</dbReference>
<dbReference type="Gene3D" id="3.30.450.60">
    <property type="match status" value="1"/>
</dbReference>
<keyword evidence="12" id="KW-1185">Reference proteome</keyword>
<evidence type="ECO:0000256" key="4">
    <source>
        <dbReference type="ARBA" id="ARBA00022448"/>
    </source>
</evidence>
<dbReference type="InterPro" id="IPR022775">
    <property type="entry name" value="AP_mu_sigma_su"/>
</dbReference>
<feature type="domain" description="AP complex mu/sigma subunit" evidence="10">
    <location>
        <begin position="1"/>
        <end position="147"/>
    </location>
</feature>
<evidence type="ECO:0000256" key="8">
    <source>
        <dbReference type="ARBA" id="ARBA00023329"/>
    </source>
</evidence>
<proteinExistence type="inferred from homology"/>
<dbReference type="Pfam" id="PF01217">
    <property type="entry name" value="Clat_adaptor_s"/>
    <property type="match status" value="1"/>
</dbReference>
<evidence type="ECO:0000256" key="2">
    <source>
        <dbReference type="ARBA" id="ARBA00004555"/>
    </source>
</evidence>
<keyword evidence="6" id="KW-0333">Golgi apparatus</keyword>
<dbReference type="PROSITE" id="PS00989">
    <property type="entry name" value="CLAT_ADAPTOR_S"/>
    <property type="match status" value="1"/>
</dbReference>
<evidence type="ECO:0000256" key="3">
    <source>
        <dbReference type="ARBA" id="ARBA00006972"/>
    </source>
</evidence>
<reference evidence="11 12" key="1">
    <citation type="submission" date="2024-08" db="EMBL/GenBank/DDBJ databases">
        <authorList>
            <person name="Will J Nash"/>
            <person name="Angela Man"/>
            <person name="Seanna McTaggart"/>
            <person name="Kendall Baker"/>
            <person name="Tom Barker"/>
            <person name="Leah Catchpole"/>
            <person name="Alex Durrant"/>
            <person name="Karim Gharbi"/>
            <person name="Naomi Irish"/>
            <person name="Gemy Kaithakottil"/>
            <person name="Debby Ku"/>
            <person name="Aaliyah Providence"/>
            <person name="Felix Shaw"/>
            <person name="David Swarbreck"/>
            <person name="Chris Watkins"/>
            <person name="Ann M. McCartney"/>
            <person name="Giulio Formenti"/>
            <person name="Alice Mouton"/>
            <person name="Noel Vella"/>
            <person name="Bjorn M von Reumont"/>
            <person name="Adriana Vella"/>
            <person name="Wilfried Haerty"/>
        </authorList>
    </citation>
    <scope>NUCLEOTIDE SEQUENCE [LARGE SCALE GENOMIC DNA]</scope>
</reference>
<comment type="function">
    <text evidence="9">Part of the AP-3 complex, an adaptor-related complex which is not clathrin-associated. The complex is associated with the Golgi region as well as more peripheral structures. It facilitates the budding of vesicles from the Golgi membrane and may be directly involved in trafficking to lysosomes. In concert with the BLOC-1 complex, AP-3 is required to target cargos into vesicles assembled at cell bodies for delivery into neurites and nerve terminals.</text>
</comment>
<evidence type="ECO:0000313" key="11">
    <source>
        <dbReference type="EMBL" id="CAL7950726.1"/>
    </source>
</evidence>
<protein>
    <recommendedName>
        <fullName evidence="10">AP complex mu/sigma subunit domain-containing protein</fullName>
    </recommendedName>
</protein>
<evidence type="ECO:0000256" key="6">
    <source>
        <dbReference type="ARBA" id="ARBA00023034"/>
    </source>
</evidence>
<sequence>MIKAILVFNNHGKPRLSKFYQYFNEDMQQQIIKETFQLVSKRDDNVCNFLEGGSLIGGSDYKLIYRHYATLYFVFCVDSSESELGILDLIQVFVETLDKCFENVCELDLIFHVDKVHYILNELVMGGMVLETNMTEILTRIEDQNKLEKQENFSVFHFFPPVWYVQAGITAAPARAVSAVKNMNIPQQIKDMKLPDLPQAIKDLKF</sequence>
<evidence type="ECO:0000256" key="9">
    <source>
        <dbReference type="ARBA" id="ARBA00025605"/>
    </source>
</evidence>
<accession>A0ABP1PBW7</accession>
<keyword evidence="4" id="KW-0813">Transport</keyword>
<comment type="subcellular location">
    <subcellularLocation>
        <location evidence="1">Cytoplasmic vesicle membrane</location>
        <topology evidence="1">Peripheral membrane protein</topology>
        <orientation evidence="1">Cytoplasmic side</orientation>
    </subcellularLocation>
    <subcellularLocation>
        <location evidence="2">Golgi apparatus</location>
    </subcellularLocation>
</comment>
<name>A0ABP1PBW7_XYLVO</name>
<evidence type="ECO:0000313" key="12">
    <source>
        <dbReference type="Proteomes" id="UP001642520"/>
    </source>
</evidence>
<dbReference type="Proteomes" id="UP001642520">
    <property type="component" value="Unassembled WGS sequence"/>
</dbReference>
<gene>
    <name evidence="11" type="ORF">XYLVIOL_LOCUS10145</name>
</gene>